<evidence type="ECO:0000256" key="1">
    <source>
        <dbReference type="SAM" id="MobiDB-lite"/>
    </source>
</evidence>
<reference evidence="2" key="1">
    <citation type="submission" date="2023-04" db="EMBL/GenBank/DDBJ databases">
        <authorList>
            <person name="Vijverberg K."/>
            <person name="Xiong W."/>
            <person name="Schranz E."/>
        </authorList>
    </citation>
    <scope>NUCLEOTIDE SEQUENCE</scope>
</reference>
<protein>
    <submittedName>
        <fullName evidence="2">Uncharacterized protein</fullName>
    </submittedName>
</protein>
<dbReference type="AlphaFoldDB" id="A0AA35YWZ5"/>
<accession>A0AA35YWZ5</accession>
<proteinExistence type="predicted"/>
<feature type="compositionally biased region" description="Basic and acidic residues" evidence="1">
    <location>
        <begin position="25"/>
        <end position="49"/>
    </location>
</feature>
<organism evidence="2 3">
    <name type="scientific">Lactuca saligna</name>
    <name type="common">Willowleaf lettuce</name>
    <dbReference type="NCBI Taxonomy" id="75948"/>
    <lineage>
        <taxon>Eukaryota</taxon>
        <taxon>Viridiplantae</taxon>
        <taxon>Streptophyta</taxon>
        <taxon>Embryophyta</taxon>
        <taxon>Tracheophyta</taxon>
        <taxon>Spermatophyta</taxon>
        <taxon>Magnoliopsida</taxon>
        <taxon>eudicotyledons</taxon>
        <taxon>Gunneridae</taxon>
        <taxon>Pentapetalae</taxon>
        <taxon>asterids</taxon>
        <taxon>campanulids</taxon>
        <taxon>Asterales</taxon>
        <taxon>Asteraceae</taxon>
        <taxon>Cichorioideae</taxon>
        <taxon>Cichorieae</taxon>
        <taxon>Lactucinae</taxon>
        <taxon>Lactuca</taxon>
    </lineage>
</organism>
<feature type="region of interest" description="Disordered" evidence="1">
    <location>
        <begin position="1"/>
        <end position="79"/>
    </location>
</feature>
<evidence type="ECO:0000313" key="3">
    <source>
        <dbReference type="Proteomes" id="UP001177003"/>
    </source>
</evidence>
<gene>
    <name evidence="2" type="ORF">LSALG_LOCUS21104</name>
</gene>
<feature type="compositionally biased region" description="Low complexity" evidence="1">
    <location>
        <begin position="55"/>
        <end position="64"/>
    </location>
</feature>
<name>A0AA35YWZ5_LACSI</name>
<dbReference type="EMBL" id="OX465080">
    <property type="protein sequence ID" value="CAI9281407.1"/>
    <property type="molecule type" value="Genomic_DNA"/>
</dbReference>
<keyword evidence="3" id="KW-1185">Reference proteome</keyword>
<dbReference type="Proteomes" id="UP001177003">
    <property type="component" value="Chromosome 4"/>
</dbReference>
<evidence type="ECO:0000313" key="2">
    <source>
        <dbReference type="EMBL" id="CAI9281407.1"/>
    </source>
</evidence>
<sequence length="121" mass="13701">MTLRPFTKGIAIGSSGGGSSSKPPISKEAKVGKGKEIEPSVEEKKKDQEAEIEMQRQINNIIRQRQNDPPSLEKGDPTNPFFYETIKDIAFNGIMHNFENVPKMSYDTESTDFNRFYFPIN</sequence>